<evidence type="ECO:0000313" key="6">
    <source>
        <dbReference type="EMBL" id="OWF66283.1"/>
    </source>
</evidence>
<dbReference type="FunFam" id="3.40.50.720:FF:000462">
    <property type="entry name" value="Glyoxylate reductase (NADP+)"/>
    <property type="match status" value="1"/>
</dbReference>
<dbReference type="InterPro" id="IPR006139">
    <property type="entry name" value="D-isomer_2_OHA_DH_cat_dom"/>
</dbReference>
<organism evidence="6 7">
    <name type="scientific">Polynucleobacter hirudinilacicola</name>
    <dbReference type="NCBI Taxonomy" id="1743166"/>
    <lineage>
        <taxon>Bacteria</taxon>
        <taxon>Pseudomonadati</taxon>
        <taxon>Pseudomonadota</taxon>
        <taxon>Betaproteobacteria</taxon>
        <taxon>Burkholderiales</taxon>
        <taxon>Burkholderiaceae</taxon>
        <taxon>Polynucleobacter</taxon>
    </lineage>
</organism>
<dbReference type="InterPro" id="IPR029752">
    <property type="entry name" value="D-isomer_DH_CS1"/>
</dbReference>
<dbReference type="GO" id="GO:0005829">
    <property type="term" value="C:cytosol"/>
    <property type="evidence" value="ECO:0007669"/>
    <property type="project" value="TreeGrafter"/>
</dbReference>
<dbReference type="CDD" id="cd05301">
    <property type="entry name" value="GDH"/>
    <property type="match status" value="1"/>
</dbReference>
<dbReference type="InterPro" id="IPR006140">
    <property type="entry name" value="D-isomer_DH_NAD-bd"/>
</dbReference>
<evidence type="ECO:0000259" key="5">
    <source>
        <dbReference type="Pfam" id="PF02826"/>
    </source>
</evidence>
<keyword evidence="2 3" id="KW-0560">Oxidoreductase</keyword>
<dbReference type="Proteomes" id="UP000196880">
    <property type="component" value="Unassembled WGS sequence"/>
</dbReference>
<evidence type="ECO:0000256" key="3">
    <source>
        <dbReference type="RuleBase" id="RU003719"/>
    </source>
</evidence>
<dbReference type="Pfam" id="PF00389">
    <property type="entry name" value="2-Hacid_dh"/>
    <property type="match status" value="1"/>
</dbReference>
<dbReference type="PANTHER" id="PTHR10996:SF283">
    <property type="entry name" value="GLYOXYLATE_HYDROXYPYRUVATE REDUCTASE B"/>
    <property type="match status" value="1"/>
</dbReference>
<dbReference type="OrthoDB" id="9805416at2"/>
<keyword evidence="7" id="KW-1185">Reference proteome</keyword>
<feature type="domain" description="D-isomer specific 2-hydroxyacid dehydrogenase NAD-binding" evidence="5">
    <location>
        <begin position="111"/>
        <end position="290"/>
    </location>
</feature>
<dbReference type="Gene3D" id="3.40.50.720">
    <property type="entry name" value="NAD(P)-binding Rossmann-like Domain"/>
    <property type="match status" value="2"/>
</dbReference>
<dbReference type="GO" id="GO:0051287">
    <property type="term" value="F:NAD binding"/>
    <property type="evidence" value="ECO:0007669"/>
    <property type="project" value="InterPro"/>
</dbReference>
<protein>
    <submittedName>
        <fullName evidence="6">D-glycerate dehydrogenase</fullName>
    </submittedName>
</protein>
<dbReference type="RefSeq" id="WP_087909083.1">
    <property type="nucleotide sequence ID" value="NZ_NAIA01000002.1"/>
</dbReference>
<dbReference type="InterPro" id="IPR050223">
    <property type="entry name" value="D-isomer_2-hydroxyacid_DH"/>
</dbReference>
<gene>
    <name evidence="6" type="ORF">B6A14_03555</name>
</gene>
<evidence type="ECO:0000256" key="1">
    <source>
        <dbReference type="ARBA" id="ARBA00005854"/>
    </source>
</evidence>
<dbReference type="PANTHER" id="PTHR10996">
    <property type="entry name" value="2-HYDROXYACID DEHYDROGENASE-RELATED"/>
    <property type="match status" value="1"/>
</dbReference>
<dbReference type="SUPFAM" id="SSF51735">
    <property type="entry name" value="NAD(P)-binding Rossmann-fold domains"/>
    <property type="match status" value="1"/>
</dbReference>
<proteinExistence type="inferred from homology"/>
<sequence length="328" mass="35433">MSNKPKVLVARAIFPDLLVKLEGSFDVRSNQADQVFTPEELQKELANVDGALVTGSERIDAAALANAKNLKIVANISVGYNNFDVPAITTAGVMASNTPDVLTDSTADFGFALLMATARRVTESERWIRDGNWDKWSIVTNPLGMDLHHSTLGIIGMGRIGQGIAKRALGFGMKVIYHNRSRLPEADEKACGATYVSKEELLRTADHVILVLPYTAENHHTIGAKEIALMKPTATLVNIARGGIVDDAALAQALKEKKIFAAGLDVFEGEPKVHPELLKLSNVVLAPHIASATEKTRRAMIDLAVENLRAAIDGKQPPSLINKEVFKG</sequence>
<evidence type="ECO:0000313" key="7">
    <source>
        <dbReference type="Proteomes" id="UP000196880"/>
    </source>
</evidence>
<dbReference type="EMBL" id="NAIA01000002">
    <property type="protein sequence ID" value="OWF66283.1"/>
    <property type="molecule type" value="Genomic_DNA"/>
</dbReference>
<dbReference type="SUPFAM" id="SSF52283">
    <property type="entry name" value="Formate/glycerate dehydrogenase catalytic domain-like"/>
    <property type="match status" value="1"/>
</dbReference>
<accession>A0A210RZ46</accession>
<feature type="domain" description="D-isomer specific 2-hydroxyacid dehydrogenase catalytic" evidence="4">
    <location>
        <begin position="35"/>
        <end position="322"/>
    </location>
</feature>
<dbReference type="PROSITE" id="PS00065">
    <property type="entry name" value="D_2_HYDROXYACID_DH_1"/>
    <property type="match status" value="1"/>
</dbReference>
<dbReference type="InterPro" id="IPR036291">
    <property type="entry name" value="NAD(P)-bd_dom_sf"/>
</dbReference>
<dbReference type="Pfam" id="PF02826">
    <property type="entry name" value="2-Hacid_dh_C"/>
    <property type="match status" value="1"/>
</dbReference>
<dbReference type="GO" id="GO:0030267">
    <property type="term" value="F:glyoxylate reductase (NADPH) activity"/>
    <property type="evidence" value="ECO:0007669"/>
    <property type="project" value="TreeGrafter"/>
</dbReference>
<dbReference type="AlphaFoldDB" id="A0A210RZ46"/>
<evidence type="ECO:0000256" key="2">
    <source>
        <dbReference type="ARBA" id="ARBA00023002"/>
    </source>
</evidence>
<dbReference type="GO" id="GO:0016618">
    <property type="term" value="F:hydroxypyruvate reductase [NAD(P)H] activity"/>
    <property type="evidence" value="ECO:0007669"/>
    <property type="project" value="TreeGrafter"/>
</dbReference>
<comment type="similarity">
    <text evidence="1 3">Belongs to the D-isomer specific 2-hydroxyacid dehydrogenase family.</text>
</comment>
<reference evidence="6 7" key="1">
    <citation type="submission" date="2017-03" db="EMBL/GenBank/DDBJ databases">
        <title>New species Polynucleobacter sp. MWH-EgelM1-30-B4.</title>
        <authorList>
            <person name="Hahn M.W."/>
        </authorList>
    </citation>
    <scope>NUCLEOTIDE SEQUENCE [LARGE SCALE GENOMIC DNA]</scope>
    <source>
        <strain evidence="6 7">MWH-EgelM1-30-B4</strain>
    </source>
</reference>
<name>A0A210RZ46_9BURK</name>
<evidence type="ECO:0000259" key="4">
    <source>
        <dbReference type="Pfam" id="PF00389"/>
    </source>
</evidence>
<comment type="caution">
    <text evidence="6">The sequence shown here is derived from an EMBL/GenBank/DDBJ whole genome shotgun (WGS) entry which is preliminary data.</text>
</comment>